<dbReference type="SUPFAM" id="SSF101941">
    <property type="entry name" value="NAC domain"/>
    <property type="match status" value="1"/>
</dbReference>
<evidence type="ECO:0008006" key="3">
    <source>
        <dbReference type="Google" id="ProtNLM"/>
    </source>
</evidence>
<feature type="compositionally biased region" description="Basic and acidic residues" evidence="1">
    <location>
        <begin position="209"/>
        <end position="218"/>
    </location>
</feature>
<protein>
    <recommendedName>
        <fullName evidence="3">NAC domain-containing protein</fullName>
    </recommendedName>
</protein>
<feature type="region of interest" description="Disordered" evidence="1">
    <location>
        <begin position="203"/>
        <end position="222"/>
    </location>
</feature>
<sequence length="281" mass="31129">MAGTSWLVDKSRIATKIKCASGACDHGKVIWKSNPTKACPNCQHAIDNGDVAQEWPGLPKGVKFDPSDQEIIWHLLAKVGVGDSKSHPFIDEFITTLEVDPVTPKLVTPEPPCNGRWCADLDLGQETHNVPQPPRMDCLDEIQADCQVLANESSMVETQHNEGMDDKENNAEDGQKWWDSESQNLLDSQQLVEALSLCDDLLQSQSPSRDGKHEDHKNQPGLSVYAQLGPEHLKKDIEECQNLALNPANIENDTPSEFQLSQLEFGSQDSFISWGYSKAVN</sequence>
<dbReference type="GO" id="GO:0003700">
    <property type="term" value="F:DNA-binding transcription factor activity"/>
    <property type="evidence" value="ECO:0007669"/>
    <property type="project" value="InterPro"/>
</dbReference>
<organism evidence="2">
    <name type="scientific">Glycine max</name>
    <name type="common">Soybean</name>
    <name type="synonym">Glycine hispida</name>
    <dbReference type="NCBI Taxonomy" id="3847"/>
    <lineage>
        <taxon>Eukaryota</taxon>
        <taxon>Viridiplantae</taxon>
        <taxon>Streptophyta</taxon>
        <taxon>Embryophyta</taxon>
        <taxon>Tracheophyta</taxon>
        <taxon>Spermatophyta</taxon>
        <taxon>Magnoliopsida</taxon>
        <taxon>eudicotyledons</taxon>
        <taxon>Gunneridae</taxon>
        <taxon>Pentapetalae</taxon>
        <taxon>rosids</taxon>
        <taxon>fabids</taxon>
        <taxon>Fabales</taxon>
        <taxon>Fabaceae</taxon>
        <taxon>Papilionoideae</taxon>
        <taxon>50 kb inversion clade</taxon>
        <taxon>NPAAA clade</taxon>
        <taxon>indigoferoid/millettioid clade</taxon>
        <taxon>Phaseoleae</taxon>
        <taxon>Glycine</taxon>
        <taxon>Glycine subgen. Soja</taxon>
    </lineage>
</organism>
<proteinExistence type="evidence at transcript level"/>
<dbReference type="GO" id="GO:0003677">
    <property type="term" value="F:DNA binding"/>
    <property type="evidence" value="ECO:0007669"/>
    <property type="project" value="InterPro"/>
</dbReference>
<evidence type="ECO:0000313" key="2">
    <source>
        <dbReference type="EMBL" id="ACU20403.1"/>
    </source>
</evidence>
<evidence type="ECO:0000256" key="1">
    <source>
        <dbReference type="SAM" id="MobiDB-lite"/>
    </source>
</evidence>
<dbReference type="ExpressionAtlas" id="C6TF01">
    <property type="expression patterns" value="baseline and differential"/>
</dbReference>
<dbReference type="PANTHER" id="PTHR31079">
    <property type="entry name" value="NAC DOMAIN-CONTAINING PROTEIN 73"/>
    <property type="match status" value="1"/>
</dbReference>
<dbReference type="AlphaFoldDB" id="C6TF01"/>
<dbReference type="InterPro" id="IPR044799">
    <property type="entry name" value="SOG1-like"/>
</dbReference>
<dbReference type="PANTHER" id="PTHR31079:SF9">
    <property type="entry name" value="SUPPRESSOR OF GAMMA RESPONSE 1"/>
    <property type="match status" value="1"/>
</dbReference>
<reference evidence="2" key="1">
    <citation type="submission" date="2009-08" db="EMBL/GenBank/DDBJ databases">
        <authorList>
            <person name="Cheung F."/>
            <person name="Xiao Y."/>
            <person name="Chan A."/>
            <person name="Moskal W."/>
            <person name="Town C.D."/>
        </authorList>
    </citation>
    <scope>NUCLEOTIDE SEQUENCE</scope>
</reference>
<name>C6TF01_SOYBN</name>
<dbReference type="EMBL" id="BT096178">
    <property type="protein sequence ID" value="ACU20403.1"/>
    <property type="molecule type" value="mRNA"/>
</dbReference>
<accession>C6TF01</accession>
<dbReference type="InterPro" id="IPR036093">
    <property type="entry name" value="NAC_dom_sf"/>
</dbReference>